<comment type="caution">
    <text evidence="1">The sequence shown here is derived from an EMBL/GenBank/DDBJ whole genome shotgun (WGS) entry which is preliminary data.</text>
</comment>
<reference evidence="1 2" key="1">
    <citation type="submission" date="2014-12" db="EMBL/GenBank/DDBJ databases">
        <title>Genome assembly of Enhygromyxa salina DSM 15201.</title>
        <authorList>
            <person name="Sharma G."/>
            <person name="Subramanian S."/>
        </authorList>
    </citation>
    <scope>NUCLEOTIDE SEQUENCE [LARGE SCALE GENOMIC DNA]</scope>
    <source>
        <strain evidence="1 2">DSM 15201</strain>
    </source>
</reference>
<dbReference type="RefSeq" id="WP_146660202.1">
    <property type="nucleotide sequence ID" value="NZ_JMCC02000062.1"/>
</dbReference>
<organism evidence="1 2">
    <name type="scientific">Enhygromyxa salina</name>
    <dbReference type="NCBI Taxonomy" id="215803"/>
    <lineage>
        <taxon>Bacteria</taxon>
        <taxon>Pseudomonadati</taxon>
        <taxon>Myxococcota</taxon>
        <taxon>Polyangia</taxon>
        <taxon>Nannocystales</taxon>
        <taxon>Nannocystaceae</taxon>
        <taxon>Enhygromyxa</taxon>
    </lineage>
</organism>
<name>A0A0C1ZV69_9BACT</name>
<dbReference type="AlphaFoldDB" id="A0A0C1ZV69"/>
<proteinExistence type="predicted"/>
<accession>A0A0C1ZV69</accession>
<gene>
    <name evidence="1" type="ORF">DB30_06147</name>
</gene>
<dbReference type="InterPro" id="IPR013406">
    <property type="entry name" value="CHP02574_addiction_mod"/>
</dbReference>
<dbReference type="NCBIfam" id="TIGR02574">
    <property type="entry name" value="stabl_TIGR02574"/>
    <property type="match status" value="1"/>
</dbReference>
<sequence length="86" mass="9376">MTDEASRVLDAAMTLPEVERARLATILADSIGDGSPQEEIDAATLAEAKRRLDDLDAGRTQSVPYEEIKRKLHGTIERARQRASAG</sequence>
<evidence type="ECO:0000313" key="2">
    <source>
        <dbReference type="Proteomes" id="UP000031599"/>
    </source>
</evidence>
<evidence type="ECO:0000313" key="1">
    <source>
        <dbReference type="EMBL" id="KIG14958.1"/>
    </source>
</evidence>
<dbReference type="Pfam" id="PF09720">
    <property type="entry name" value="Unstab_antitox"/>
    <property type="match status" value="1"/>
</dbReference>
<evidence type="ECO:0008006" key="3">
    <source>
        <dbReference type="Google" id="ProtNLM"/>
    </source>
</evidence>
<dbReference type="Proteomes" id="UP000031599">
    <property type="component" value="Unassembled WGS sequence"/>
</dbReference>
<protein>
    <recommendedName>
        <fullName evidence="3">Addiction module component</fullName>
    </recommendedName>
</protein>
<dbReference type="EMBL" id="JMCC02000062">
    <property type="protein sequence ID" value="KIG14958.1"/>
    <property type="molecule type" value="Genomic_DNA"/>
</dbReference>